<dbReference type="InterPro" id="IPR001810">
    <property type="entry name" value="F-box_dom"/>
</dbReference>
<feature type="domain" description="F-box" evidence="1">
    <location>
        <begin position="15"/>
        <end position="64"/>
    </location>
</feature>
<keyword evidence="3" id="KW-1185">Reference proteome</keyword>
<name>A0AAD6IZB4_DREDA</name>
<sequence length="112" mass="12845">MTKRKVKLPINGKPLGKLMTFPEEVLGRIINYLPLPSIVALCHTHEKFLRVVCEQNRDSYFGYRKNQAQIFMPAILNGHYNRFVDEGETLVEHALAAKELAGMICYVLGRNR</sequence>
<evidence type="ECO:0000313" key="3">
    <source>
        <dbReference type="Proteomes" id="UP001221413"/>
    </source>
</evidence>
<evidence type="ECO:0000259" key="1">
    <source>
        <dbReference type="PROSITE" id="PS50181"/>
    </source>
</evidence>
<protein>
    <recommendedName>
        <fullName evidence="1">F-box domain-containing protein</fullName>
    </recommendedName>
</protein>
<dbReference type="AlphaFoldDB" id="A0AAD6IZB4"/>
<reference evidence="2" key="1">
    <citation type="submission" date="2023-01" db="EMBL/GenBank/DDBJ databases">
        <title>The chitinases involved in constricting ring structure development in the nematode-trapping fungus Drechslerella dactyloides.</title>
        <authorList>
            <person name="Wang R."/>
            <person name="Zhang L."/>
            <person name="Tang P."/>
            <person name="Li S."/>
            <person name="Liang L."/>
        </authorList>
    </citation>
    <scope>NUCLEOTIDE SEQUENCE</scope>
    <source>
        <strain evidence="2">YMF1.00031</strain>
    </source>
</reference>
<dbReference type="Proteomes" id="UP001221413">
    <property type="component" value="Unassembled WGS sequence"/>
</dbReference>
<proteinExistence type="predicted"/>
<evidence type="ECO:0000313" key="2">
    <source>
        <dbReference type="EMBL" id="KAJ6261500.1"/>
    </source>
</evidence>
<gene>
    <name evidence="2" type="ORF">Dda_4170</name>
</gene>
<comment type="caution">
    <text evidence="2">The sequence shown here is derived from an EMBL/GenBank/DDBJ whole genome shotgun (WGS) entry which is preliminary data.</text>
</comment>
<accession>A0AAD6IZB4</accession>
<dbReference type="EMBL" id="JAQGDS010000004">
    <property type="protein sequence ID" value="KAJ6261500.1"/>
    <property type="molecule type" value="Genomic_DNA"/>
</dbReference>
<dbReference type="PROSITE" id="PS50181">
    <property type="entry name" value="FBOX"/>
    <property type="match status" value="1"/>
</dbReference>
<organism evidence="2 3">
    <name type="scientific">Drechslerella dactyloides</name>
    <name type="common">Nematode-trapping fungus</name>
    <name type="synonym">Arthrobotrys dactyloides</name>
    <dbReference type="NCBI Taxonomy" id="74499"/>
    <lineage>
        <taxon>Eukaryota</taxon>
        <taxon>Fungi</taxon>
        <taxon>Dikarya</taxon>
        <taxon>Ascomycota</taxon>
        <taxon>Pezizomycotina</taxon>
        <taxon>Orbiliomycetes</taxon>
        <taxon>Orbiliales</taxon>
        <taxon>Orbiliaceae</taxon>
        <taxon>Drechslerella</taxon>
    </lineage>
</organism>